<evidence type="ECO:0000256" key="1">
    <source>
        <dbReference type="SAM" id="MobiDB-lite"/>
    </source>
</evidence>
<dbReference type="EMBL" id="AJ507836">
    <property type="protein sequence ID" value="CAD48018.1"/>
    <property type="molecule type" value="Genomic_DNA"/>
</dbReference>
<reference evidence="2" key="1">
    <citation type="journal article" date="2003" name="J. Bacteriol.">
        <title>Sequence of the 165-kilobase catabolic plasmid pAO1 from Arthrobacter nicotinovorans and identification of a pAO1-dependent nicotine uptake system.</title>
        <authorList>
            <person name="Igloi G.L."/>
            <person name="Brandsch R."/>
        </authorList>
    </citation>
    <scope>NUCLEOTIDE SEQUENCE [LARGE SCALE GENOMIC DNA]</scope>
    <source>
        <strain evidence="2">ATCC 49919</strain>
        <plasmid evidence="2">pAO1</plasmid>
    </source>
</reference>
<reference evidence="2" key="2">
    <citation type="submission" date="2013-12" db="EMBL/GenBank/DDBJ databases">
        <authorList>
            <person name="Mihasan M."/>
            <person name="Brandsch R."/>
        </authorList>
    </citation>
    <scope>NUCLEOTIDE SEQUENCE</scope>
    <source>
        <strain evidence="2">ATCC 49919</strain>
        <plasmid evidence="2">pAO1</plasmid>
    </source>
</reference>
<geneLocation type="plasmid" evidence="2">
    <name>pAO1</name>
</geneLocation>
<protein>
    <submittedName>
        <fullName evidence="2">Uncharacterized protein</fullName>
    </submittedName>
</protein>
<proteinExistence type="predicted"/>
<feature type="region of interest" description="Disordered" evidence="1">
    <location>
        <begin position="34"/>
        <end position="67"/>
    </location>
</feature>
<organism evidence="2">
    <name type="scientific">Paenarthrobacter nicotinovorans</name>
    <name type="common">Arthrobacter nicotinovorans</name>
    <dbReference type="NCBI Taxonomy" id="29320"/>
    <lineage>
        <taxon>Bacteria</taxon>
        <taxon>Bacillati</taxon>
        <taxon>Actinomycetota</taxon>
        <taxon>Actinomycetes</taxon>
        <taxon>Micrococcales</taxon>
        <taxon>Micrococcaceae</taxon>
        <taxon>Paenarthrobacter</taxon>
    </lineage>
</organism>
<dbReference type="AlphaFoldDB" id="Q8GAB3"/>
<accession>Q8GAB3</accession>
<name>Q8GAB3_PAENI</name>
<keyword evidence="2" id="KW-0614">Plasmid</keyword>
<sequence>MTWCARPSSVPSRCRKPSSPAFRSVGSWRLWAAPPCRPRGERGSSAASSTRQGQRLAARPQQRISQSMGAARNVIVSRFRLLLSETWFCSGLPDGCALRRLSIVRFLQRPKDRSHAWHRDTASETLHLVYGRR</sequence>
<evidence type="ECO:0000313" key="2">
    <source>
        <dbReference type="EMBL" id="CAD48018.1"/>
    </source>
</evidence>